<dbReference type="AlphaFoldDB" id="A0A9E8MW36"/>
<keyword evidence="3" id="KW-1185">Reference proteome</keyword>
<accession>A0A9E8MW36</accession>
<proteinExistence type="predicted"/>
<name>A0A9E8MW36_9FLAO</name>
<evidence type="ECO:0000313" key="3">
    <source>
        <dbReference type="Proteomes" id="UP001164705"/>
    </source>
</evidence>
<dbReference type="Proteomes" id="UP001164705">
    <property type="component" value="Chromosome"/>
</dbReference>
<reference evidence="2" key="1">
    <citation type="submission" date="2022-11" db="EMBL/GenBank/DDBJ databases">
        <title>Lacinutrix neustonica HL-RS19T sp. nov., isolated from the surface microlayer sample of brackish Lake Shihwa.</title>
        <authorList>
            <person name="Choi J.Y."/>
            <person name="Hwang C.Y."/>
        </authorList>
    </citation>
    <scope>NUCLEOTIDE SEQUENCE</scope>
    <source>
        <strain evidence="2">HL-RS19</strain>
    </source>
</reference>
<dbReference type="KEGG" id="lnu:N7U66_15025"/>
<dbReference type="RefSeq" id="WP_267675979.1">
    <property type="nucleotide sequence ID" value="NZ_CP113088.1"/>
</dbReference>
<dbReference type="InterPro" id="IPR025970">
    <property type="entry name" value="SusE"/>
</dbReference>
<sequence>MKRIQILTLALFTFLGFNSCTEDDEKFVITAAGASKAVLQLPTDGTDIVLDIANPQNSATTLVWDAARYEIPTEISYTVQLANSGTEFSNAVDASVTDNTYLTWTNKELNDVALGSLALTPFTAGDVDIRIKAQPGSTEAEASFSESITISITPYTTENPKAYIVGNFLGASGYGSDWTPADAVAIEASGFGETDFEGYVYMNVTSPEFKILPTNTSFDGDYGDDGTFSGVLVQEGESNILLANSGYYWIKANTDPDELTYSAQETRWAITGSATPAGWPSGTVDDQDMSYNATTKKWEITIDLTANPR</sequence>
<feature type="domain" description="SusE outer membrane protein" evidence="1">
    <location>
        <begin position="23"/>
        <end position="132"/>
    </location>
</feature>
<protein>
    <submittedName>
        <fullName evidence="2">SusE domain-containing protein</fullName>
    </submittedName>
</protein>
<gene>
    <name evidence="2" type="ORF">N7U66_15025</name>
</gene>
<dbReference type="Pfam" id="PF14292">
    <property type="entry name" value="SusE"/>
    <property type="match status" value="1"/>
</dbReference>
<evidence type="ECO:0000259" key="1">
    <source>
        <dbReference type="Pfam" id="PF14292"/>
    </source>
</evidence>
<dbReference type="Gene3D" id="2.60.40.3620">
    <property type="match status" value="1"/>
</dbReference>
<organism evidence="2 3">
    <name type="scientific">Lacinutrix neustonica</name>
    <dbReference type="NCBI Taxonomy" id="2980107"/>
    <lineage>
        <taxon>Bacteria</taxon>
        <taxon>Pseudomonadati</taxon>
        <taxon>Bacteroidota</taxon>
        <taxon>Flavobacteriia</taxon>
        <taxon>Flavobacteriales</taxon>
        <taxon>Flavobacteriaceae</taxon>
        <taxon>Lacinutrix</taxon>
    </lineage>
</organism>
<dbReference type="EMBL" id="CP113088">
    <property type="protein sequence ID" value="WAC01365.1"/>
    <property type="molecule type" value="Genomic_DNA"/>
</dbReference>
<evidence type="ECO:0000313" key="2">
    <source>
        <dbReference type="EMBL" id="WAC01365.1"/>
    </source>
</evidence>